<dbReference type="Pfam" id="PF01794">
    <property type="entry name" value="Ferric_reduct"/>
    <property type="match status" value="1"/>
</dbReference>
<feature type="transmembrane region" description="Helical" evidence="5">
    <location>
        <begin position="133"/>
        <end position="155"/>
    </location>
</feature>
<keyword evidence="3 5" id="KW-1133">Transmembrane helix</keyword>
<keyword evidence="4 5" id="KW-0472">Membrane</keyword>
<reference evidence="7 9" key="1">
    <citation type="submission" date="2020-06" db="EMBL/GenBank/DDBJ databases">
        <title>Anoxygenic phototrophic Chloroflexota member uses a Type I reaction center.</title>
        <authorList>
            <person name="Tsuji J.M."/>
            <person name="Shaw N.A."/>
            <person name="Nagashima S."/>
            <person name="Venkiteswaran J."/>
            <person name="Schiff S.L."/>
            <person name="Hanada S."/>
            <person name="Tank M."/>
            <person name="Neufeld J.D."/>
        </authorList>
    </citation>
    <scope>NUCLEOTIDE SEQUENCE [LARGE SCALE GENOMIC DNA]</scope>
    <source>
        <strain evidence="7">L227-S17</strain>
    </source>
</reference>
<dbReference type="GO" id="GO:0016020">
    <property type="term" value="C:membrane"/>
    <property type="evidence" value="ECO:0007669"/>
    <property type="project" value="UniProtKB-SubCell"/>
</dbReference>
<feature type="transmembrane region" description="Helical" evidence="5">
    <location>
        <begin position="175"/>
        <end position="197"/>
    </location>
</feature>
<evidence type="ECO:0000256" key="4">
    <source>
        <dbReference type="ARBA" id="ARBA00023136"/>
    </source>
</evidence>
<sequence length="267" mass="30409">MGHNKIIHENPLFKNRKRVLVVPEARRSPATRNFRLWMLNLTLAIIILFAFVFGINAGTQSNIMSNFIGQRWSELMQEQFNTQGAVLAEKTPWIMARVTGIVDYILVFASVALGLMVSMRLTDRFIHRSNLTYVHKIISLLVLVFTVLHVVGLMFDNYMNISLLQSLTPFSTEYRPIWTGLGTISLYMMISLVFSFYLVNRIGFKAWRIIHYISFAAFVLTLVHGITAGSDTNTPWMQAIYLATGFIVATLTGTRFMAHPNKLPARN</sequence>
<feature type="transmembrane region" description="Helical" evidence="5">
    <location>
        <begin position="36"/>
        <end position="55"/>
    </location>
</feature>
<evidence type="ECO:0000313" key="7">
    <source>
        <dbReference type="EMBL" id="NWJ44296.1"/>
    </source>
</evidence>
<feature type="transmembrane region" description="Helical" evidence="5">
    <location>
        <begin position="239"/>
        <end position="258"/>
    </location>
</feature>
<keyword evidence="2 5" id="KW-0812">Transmembrane</keyword>
<evidence type="ECO:0000256" key="5">
    <source>
        <dbReference type="SAM" id="Phobius"/>
    </source>
</evidence>
<feature type="domain" description="Ferric oxidoreductase" evidence="6">
    <location>
        <begin position="99"/>
        <end position="221"/>
    </location>
</feature>
<dbReference type="EMBL" id="CP128399">
    <property type="protein sequence ID" value="WJW66190.1"/>
    <property type="molecule type" value="Genomic_DNA"/>
</dbReference>
<dbReference type="InterPro" id="IPR013130">
    <property type="entry name" value="Fe3_Rdtase_TM_dom"/>
</dbReference>
<feature type="transmembrane region" description="Helical" evidence="5">
    <location>
        <begin position="209"/>
        <end position="227"/>
    </location>
</feature>
<dbReference type="RefSeq" id="WP_341468071.1">
    <property type="nucleotide sequence ID" value="NZ_CP128399.1"/>
</dbReference>
<dbReference type="AlphaFoldDB" id="A0A8T7M129"/>
<accession>A0A8T7M129</accession>
<keyword evidence="10" id="KW-1185">Reference proteome</keyword>
<organism evidence="7 9">
    <name type="scientific">Candidatus Chlorohelix allophototropha</name>
    <dbReference type="NCBI Taxonomy" id="3003348"/>
    <lineage>
        <taxon>Bacteria</taxon>
        <taxon>Bacillati</taxon>
        <taxon>Chloroflexota</taxon>
        <taxon>Chloroflexia</taxon>
        <taxon>Candidatus Chloroheliales</taxon>
        <taxon>Candidatus Chloroheliaceae</taxon>
        <taxon>Candidatus Chlorohelix</taxon>
    </lineage>
</organism>
<protein>
    <submittedName>
        <fullName evidence="7">Ferric reductase-like transmembrane domain-containing protein</fullName>
    </submittedName>
</protein>
<dbReference type="Proteomes" id="UP001431572">
    <property type="component" value="Chromosome 1"/>
</dbReference>
<gene>
    <name evidence="7" type="ORF">HXX08_00310</name>
    <name evidence="8" type="ORF">OZ401_001981</name>
</gene>
<evidence type="ECO:0000259" key="6">
    <source>
        <dbReference type="Pfam" id="PF01794"/>
    </source>
</evidence>
<name>A0A8T7M129_9CHLR</name>
<evidence type="ECO:0000256" key="1">
    <source>
        <dbReference type="ARBA" id="ARBA00004141"/>
    </source>
</evidence>
<evidence type="ECO:0000256" key="3">
    <source>
        <dbReference type="ARBA" id="ARBA00022989"/>
    </source>
</evidence>
<dbReference type="EMBL" id="JACATZ010000001">
    <property type="protein sequence ID" value="NWJ44296.1"/>
    <property type="molecule type" value="Genomic_DNA"/>
</dbReference>
<feature type="transmembrane region" description="Helical" evidence="5">
    <location>
        <begin position="101"/>
        <end position="121"/>
    </location>
</feature>
<evidence type="ECO:0000313" key="10">
    <source>
        <dbReference type="Proteomes" id="UP001431572"/>
    </source>
</evidence>
<evidence type="ECO:0000313" key="9">
    <source>
        <dbReference type="Proteomes" id="UP000521676"/>
    </source>
</evidence>
<reference evidence="8" key="2">
    <citation type="journal article" date="2024" name="Nature">
        <title>Anoxygenic phototroph of the Chloroflexota uses a type I reaction centre.</title>
        <authorList>
            <person name="Tsuji J.M."/>
            <person name="Shaw N.A."/>
            <person name="Nagashima S."/>
            <person name="Venkiteswaran J.J."/>
            <person name="Schiff S.L."/>
            <person name="Watanabe T."/>
            <person name="Fukui M."/>
            <person name="Hanada S."/>
            <person name="Tank M."/>
            <person name="Neufeld J.D."/>
        </authorList>
    </citation>
    <scope>NUCLEOTIDE SEQUENCE</scope>
    <source>
        <strain evidence="8">L227-S17</strain>
    </source>
</reference>
<comment type="subcellular location">
    <subcellularLocation>
        <location evidence="1">Membrane</location>
        <topology evidence="1">Multi-pass membrane protein</topology>
    </subcellularLocation>
</comment>
<dbReference type="Proteomes" id="UP000521676">
    <property type="component" value="Unassembled WGS sequence"/>
</dbReference>
<proteinExistence type="predicted"/>
<evidence type="ECO:0000256" key="2">
    <source>
        <dbReference type="ARBA" id="ARBA00022692"/>
    </source>
</evidence>
<evidence type="ECO:0000313" key="8">
    <source>
        <dbReference type="EMBL" id="WJW66190.1"/>
    </source>
</evidence>